<protein>
    <submittedName>
        <fullName evidence="1">Uncharacterized protein</fullName>
    </submittedName>
</protein>
<organism evidence="1 2">
    <name type="scientific">Microvirga lupini</name>
    <dbReference type="NCBI Taxonomy" id="420324"/>
    <lineage>
        <taxon>Bacteria</taxon>
        <taxon>Pseudomonadati</taxon>
        <taxon>Pseudomonadota</taxon>
        <taxon>Alphaproteobacteria</taxon>
        <taxon>Hyphomicrobiales</taxon>
        <taxon>Methylobacteriaceae</taxon>
        <taxon>Microvirga</taxon>
    </lineage>
</organism>
<keyword evidence="2" id="KW-1185">Reference proteome</keyword>
<proteinExistence type="predicted"/>
<evidence type="ECO:0000313" key="2">
    <source>
        <dbReference type="Proteomes" id="UP000532010"/>
    </source>
</evidence>
<evidence type="ECO:0000313" key="1">
    <source>
        <dbReference type="EMBL" id="MBB3019457.1"/>
    </source>
</evidence>
<dbReference type="EMBL" id="JACHWB010000003">
    <property type="protein sequence ID" value="MBB3019457.1"/>
    <property type="molecule type" value="Genomic_DNA"/>
</dbReference>
<comment type="caution">
    <text evidence="1">The sequence shown here is derived from an EMBL/GenBank/DDBJ whole genome shotgun (WGS) entry which is preliminary data.</text>
</comment>
<reference evidence="1 2" key="1">
    <citation type="submission" date="2020-08" db="EMBL/GenBank/DDBJ databases">
        <title>The Agave Microbiome: Exploring the role of microbial communities in plant adaptations to desert environments.</title>
        <authorList>
            <person name="Partida-Martinez L.P."/>
        </authorList>
    </citation>
    <scope>NUCLEOTIDE SEQUENCE [LARGE SCALE GENOMIC DNA]</scope>
    <source>
        <strain evidence="1 2">AT3.9</strain>
    </source>
</reference>
<name>A0A7W4VML6_9HYPH</name>
<sequence>MNDDIPWPRPGQPLSPASLLAEIDDVVYDLLEHEEGWTVRDVIASVERRIDVMVLHKTSLRPDPEVSSRMLAPEYVHGRIRAVVKDIESRVVGRGVSEHGEPLVYVRRRSPYMGNELDARITGVSMPDEGEPVVTMGIGF</sequence>
<dbReference type="AlphaFoldDB" id="A0A7W4VML6"/>
<accession>A0A7W4VML6</accession>
<gene>
    <name evidence="1" type="ORF">FHR70_002522</name>
</gene>
<dbReference type="Proteomes" id="UP000532010">
    <property type="component" value="Unassembled WGS sequence"/>
</dbReference>
<dbReference type="RefSeq" id="WP_183450601.1">
    <property type="nucleotide sequence ID" value="NZ_JACHWB010000003.1"/>
</dbReference>